<keyword evidence="2" id="KW-1185">Reference proteome</keyword>
<organism evidence="1 2">
    <name type="scientific">Exidia glandulosa HHB12029</name>
    <dbReference type="NCBI Taxonomy" id="1314781"/>
    <lineage>
        <taxon>Eukaryota</taxon>
        <taxon>Fungi</taxon>
        <taxon>Dikarya</taxon>
        <taxon>Basidiomycota</taxon>
        <taxon>Agaricomycotina</taxon>
        <taxon>Agaricomycetes</taxon>
        <taxon>Auriculariales</taxon>
        <taxon>Exidiaceae</taxon>
        <taxon>Exidia</taxon>
    </lineage>
</organism>
<evidence type="ECO:0008006" key="3">
    <source>
        <dbReference type="Google" id="ProtNLM"/>
    </source>
</evidence>
<reference evidence="1 2" key="1">
    <citation type="journal article" date="2016" name="Mol. Biol. Evol.">
        <title>Comparative Genomics of Early-Diverging Mushroom-Forming Fungi Provides Insights into the Origins of Lignocellulose Decay Capabilities.</title>
        <authorList>
            <person name="Nagy L.G."/>
            <person name="Riley R."/>
            <person name="Tritt A."/>
            <person name="Adam C."/>
            <person name="Daum C."/>
            <person name="Floudas D."/>
            <person name="Sun H."/>
            <person name="Yadav J.S."/>
            <person name="Pangilinan J."/>
            <person name="Larsson K.H."/>
            <person name="Matsuura K."/>
            <person name="Barry K."/>
            <person name="Labutti K."/>
            <person name="Kuo R."/>
            <person name="Ohm R.A."/>
            <person name="Bhattacharya S.S."/>
            <person name="Shirouzu T."/>
            <person name="Yoshinaga Y."/>
            <person name="Martin F.M."/>
            <person name="Grigoriev I.V."/>
            <person name="Hibbett D.S."/>
        </authorList>
    </citation>
    <scope>NUCLEOTIDE SEQUENCE [LARGE SCALE GENOMIC DNA]</scope>
    <source>
        <strain evidence="1 2">HHB12029</strain>
    </source>
</reference>
<proteinExistence type="predicted"/>
<sequence length="362" mass="40571">MLEEVLPAIRAGLHRLTLASIRVPRDLALELFAHLDQPAPRLYRLALSLKLPADEAPVDLPHDLFRDSCPRLHSLLLKNIVLPPSPIPILAGVDIAVYQHTFPRVVTFPVAFFLKAAPLRIVELMAGDFILPEDLWSATVQDALRQLESISLTYSDDQSNIVSVLPLQDIPEVILAPPKIPAGRLVMAHLDGPLRLDITSNERGTADTIVAYAPADTSSTKQRRSFLDVQADFFDKRPDINPAPFYFDTAYTDRITSLTVSSSRWRIVTKHAPRLPRCTSLTLELDDAKYLRLRPRKTPPAFPLLGILTLRLANAEISCAGWRNLALHVGELPDSCRLVFETVSLDFFDDDWLDTFHEVDVR</sequence>
<name>A0A165KF60_EXIGL</name>
<gene>
    <name evidence="1" type="ORF">EXIGLDRAFT_733604</name>
</gene>
<dbReference type="EMBL" id="KV425945">
    <property type="protein sequence ID" value="KZV96243.1"/>
    <property type="molecule type" value="Genomic_DNA"/>
</dbReference>
<dbReference type="AlphaFoldDB" id="A0A165KF60"/>
<dbReference type="InParanoid" id="A0A165KF60"/>
<protein>
    <recommendedName>
        <fullName evidence="3">F-box domain-containing protein</fullName>
    </recommendedName>
</protein>
<accession>A0A165KF60</accession>
<evidence type="ECO:0000313" key="2">
    <source>
        <dbReference type="Proteomes" id="UP000077266"/>
    </source>
</evidence>
<evidence type="ECO:0000313" key="1">
    <source>
        <dbReference type="EMBL" id="KZV96243.1"/>
    </source>
</evidence>
<dbReference type="Proteomes" id="UP000077266">
    <property type="component" value="Unassembled WGS sequence"/>
</dbReference>